<keyword evidence="2" id="KW-1185">Reference proteome</keyword>
<proteinExistence type="predicted"/>
<comment type="caution">
    <text evidence="1">The sequence shown here is derived from an EMBL/GenBank/DDBJ whole genome shotgun (WGS) entry which is preliminary data.</text>
</comment>
<protein>
    <submittedName>
        <fullName evidence="1">Uncharacterized protein</fullName>
    </submittedName>
</protein>
<name>A0ABQ1WJX2_9BACT</name>
<sequence>MASTAHSNERPMTQAKLLARPNWTVSEITYNLGSGYPLTSTAFSENSLAHPCLSAARRTYQWQKV</sequence>
<organism evidence="1 2">
    <name type="scientific">Hymenobacter glacieicola</name>
    <dbReference type="NCBI Taxonomy" id="1562124"/>
    <lineage>
        <taxon>Bacteria</taxon>
        <taxon>Pseudomonadati</taxon>
        <taxon>Bacteroidota</taxon>
        <taxon>Cytophagia</taxon>
        <taxon>Cytophagales</taxon>
        <taxon>Hymenobacteraceae</taxon>
        <taxon>Hymenobacter</taxon>
    </lineage>
</organism>
<evidence type="ECO:0000313" key="2">
    <source>
        <dbReference type="Proteomes" id="UP000601361"/>
    </source>
</evidence>
<dbReference type="EMBL" id="BMGS01000002">
    <property type="protein sequence ID" value="GGG33600.1"/>
    <property type="molecule type" value="Genomic_DNA"/>
</dbReference>
<accession>A0ABQ1WJX2</accession>
<gene>
    <name evidence="1" type="ORF">GCM10011378_07580</name>
</gene>
<evidence type="ECO:0000313" key="1">
    <source>
        <dbReference type="EMBL" id="GGG33600.1"/>
    </source>
</evidence>
<dbReference type="Proteomes" id="UP000601361">
    <property type="component" value="Unassembled WGS sequence"/>
</dbReference>
<reference evidence="2" key="1">
    <citation type="journal article" date="2019" name="Int. J. Syst. Evol. Microbiol.">
        <title>The Global Catalogue of Microorganisms (GCM) 10K type strain sequencing project: providing services to taxonomists for standard genome sequencing and annotation.</title>
        <authorList>
            <consortium name="The Broad Institute Genomics Platform"/>
            <consortium name="The Broad Institute Genome Sequencing Center for Infectious Disease"/>
            <person name="Wu L."/>
            <person name="Ma J."/>
        </authorList>
    </citation>
    <scope>NUCLEOTIDE SEQUENCE [LARGE SCALE GENOMIC DNA]</scope>
    <source>
        <strain evidence="2">CGMCC 1.12990</strain>
    </source>
</reference>